<feature type="transmembrane region" description="Helical" evidence="6">
    <location>
        <begin position="279"/>
        <end position="302"/>
    </location>
</feature>
<dbReference type="EMBL" id="QZBT01000001">
    <property type="protein sequence ID" value="THZ89392.1"/>
    <property type="molecule type" value="Genomic_DNA"/>
</dbReference>
<evidence type="ECO:0000256" key="1">
    <source>
        <dbReference type="ARBA" id="ARBA00004141"/>
    </source>
</evidence>
<dbReference type="AlphaFoldDB" id="A0A4S9Y9C3"/>
<evidence type="ECO:0000256" key="5">
    <source>
        <dbReference type="ARBA" id="ARBA00023136"/>
    </source>
</evidence>
<gene>
    <name evidence="7" type="ORF">D6C84_00132</name>
</gene>
<evidence type="ECO:0000313" key="7">
    <source>
        <dbReference type="EMBL" id="THZ89392.1"/>
    </source>
</evidence>
<sequence>MLSLEAWKLAKNPGTLAPQDVASNKGNVMRASSGHQDPVPMALRNWGAWDYVTYWMSDLINATTWQIASAALLVGLSTNDAIAIASLAAILNALPTVLCGQPGTDHHIPFPIAIRATFGYYFSLFCVLSRALLGAVWFGVNTYYGSFIVTEIIAAIWPGYRRIGNQLDASASITTQQMISYILFIVVQTPFLLIPVGSLRKLFMVKAVLLIPVSIAMVIWICVKSGNVSAIFSQPATVHGSARVWLWLGTLSANTNAWLSSTINMPDFTRFSRTKRAPLSMLPTIPVIRIAYAIMGIAMAGAGRELYGEDVWNPIQVLAKWTTPGGRFLAFCCGCLWLLAQVCTNVSANSAPFGHDAMNIAPAWIDVRRGSLVCMLIGSWAMVPWLLVNSASKFLTFMNGYGCFICAIVSIAMSDYWLVRKRKLDVPSLYNPNGRYKYTSGTNLRAAAIQLLFMSVFIPGLVQTINPTIRLPQGLTNMFAVNWFVNTLGPGLLYYLLYLVLPEDGSIASDSEVTLLEGMPAAVQAETVCRTVGDVGEKV</sequence>
<feature type="transmembrane region" description="Helical" evidence="6">
    <location>
        <begin position="328"/>
        <end position="348"/>
    </location>
</feature>
<keyword evidence="3 6" id="KW-0812">Transmembrane</keyword>
<comment type="subcellular location">
    <subcellularLocation>
        <location evidence="1">Membrane</location>
        <topology evidence="1">Multi-pass membrane protein</topology>
    </subcellularLocation>
</comment>
<evidence type="ECO:0000256" key="2">
    <source>
        <dbReference type="ARBA" id="ARBA00008974"/>
    </source>
</evidence>
<feature type="transmembrane region" description="Helical" evidence="6">
    <location>
        <begin position="181"/>
        <end position="197"/>
    </location>
</feature>
<feature type="transmembrane region" description="Helical" evidence="6">
    <location>
        <begin position="143"/>
        <end position="160"/>
    </location>
</feature>
<dbReference type="PANTHER" id="PTHR30618">
    <property type="entry name" value="NCS1 FAMILY PURINE/PYRIMIDINE TRANSPORTER"/>
    <property type="match status" value="1"/>
</dbReference>
<proteinExistence type="inferred from homology"/>
<comment type="caution">
    <text evidence="7">The sequence shown here is derived from an EMBL/GenBank/DDBJ whole genome shotgun (WGS) entry which is preliminary data.</text>
</comment>
<name>A0A4S9Y9C3_AURPU</name>
<dbReference type="InterPro" id="IPR001248">
    <property type="entry name" value="Pur-cyt_permease"/>
</dbReference>
<feature type="transmembrane region" description="Helical" evidence="6">
    <location>
        <begin position="369"/>
        <end position="388"/>
    </location>
</feature>
<dbReference type="GO" id="GO:0005886">
    <property type="term" value="C:plasma membrane"/>
    <property type="evidence" value="ECO:0007669"/>
    <property type="project" value="TreeGrafter"/>
</dbReference>
<dbReference type="Proteomes" id="UP000310039">
    <property type="component" value="Unassembled WGS sequence"/>
</dbReference>
<organism evidence="7 8">
    <name type="scientific">Aureobasidium pullulans</name>
    <name type="common">Black yeast</name>
    <name type="synonym">Pullularia pullulans</name>
    <dbReference type="NCBI Taxonomy" id="5580"/>
    <lineage>
        <taxon>Eukaryota</taxon>
        <taxon>Fungi</taxon>
        <taxon>Dikarya</taxon>
        <taxon>Ascomycota</taxon>
        <taxon>Pezizomycotina</taxon>
        <taxon>Dothideomycetes</taxon>
        <taxon>Dothideomycetidae</taxon>
        <taxon>Dothideales</taxon>
        <taxon>Saccotheciaceae</taxon>
        <taxon>Aureobasidium</taxon>
    </lineage>
</organism>
<evidence type="ECO:0000256" key="4">
    <source>
        <dbReference type="ARBA" id="ARBA00022989"/>
    </source>
</evidence>
<dbReference type="InterPro" id="IPR045225">
    <property type="entry name" value="Uracil/uridine/allantoin_perm"/>
</dbReference>
<dbReference type="Pfam" id="PF02133">
    <property type="entry name" value="Transp_cyt_pur"/>
    <property type="match status" value="1"/>
</dbReference>
<reference evidence="7 8" key="1">
    <citation type="submission" date="2018-10" db="EMBL/GenBank/DDBJ databases">
        <title>Fifty Aureobasidium pullulans genomes reveal a recombining polyextremotolerant generalist.</title>
        <authorList>
            <person name="Gostincar C."/>
            <person name="Turk M."/>
            <person name="Zajc J."/>
            <person name="Gunde-Cimerman N."/>
        </authorList>
    </citation>
    <scope>NUCLEOTIDE SEQUENCE [LARGE SCALE GENOMIC DNA]</scope>
    <source>
        <strain evidence="7 8">EXF-3403</strain>
    </source>
</reference>
<feature type="transmembrane region" description="Helical" evidence="6">
    <location>
        <begin position="483"/>
        <end position="501"/>
    </location>
</feature>
<evidence type="ECO:0000313" key="8">
    <source>
        <dbReference type="Proteomes" id="UP000310039"/>
    </source>
</evidence>
<feature type="transmembrane region" description="Helical" evidence="6">
    <location>
        <begin position="203"/>
        <end position="223"/>
    </location>
</feature>
<comment type="similarity">
    <text evidence="2">Belongs to the purine-cytosine permease (2.A.39) family.</text>
</comment>
<dbReference type="Gene3D" id="1.10.4160.10">
    <property type="entry name" value="Hydantoin permease"/>
    <property type="match status" value="1"/>
</dbReference>
<feature type="transmembrane region" description="Helical" evidence="6">
    <location>
        <begin position="394"/>
        <end position="419"/>
    </location>
</feature>
<dbReference type="GO" id="GO:0015205">
    <property type="term" value="F:nucleobase transmembrane transporter activity"/>
    <property type="evidence" value="ECO:0007669"/>
    <property type="project" value="TreeGrafter"/>
</dbReference>
<feature type="transmembrane region" description="Helical" evidence="6">
    <location>
        <begin position="444"/>
        <end position="463"/>
    </location>
</feature>
<accession>A0A4S9Y9C3</accession>
<feature type="transmembrane region" description="Helical" evidence="6">
    <location>
        <begin position="118"/>
        <end position="137"/>
    </location>
</feature>
<evidence type="ECO:0000256" key="3">
    <source>
        <dbReference type="ARBA" id="ARBA00022692"/>
    </source>
</evidence>
<keyword evidence="5 6" id="KW-0472">Membrane</keyword>
<protein>
    <submittedName>
        <fullName evidence="7">Uridine permease-like protein Fui1</fullName>
    </submittedName>
</protein>
<dbReference type="PANTHER" id="PTHR30618:SF0">
    <property type="entry name" value="PURINE-URACIL PERMEASE NCS1"/>
    <property type="match status" value="1"/>
</dbReference>
<evidence type="ECO:0000256" key="6">
    <source>
        <dbReference type="SAM" id="Phobius"/>
    </source>
</evidence>
<keyword evidence="4 6" id="KW-1133">Transmembrane helix</keyword>